<feature type="compositionally biased region" description="Polar residues" evidence="1">
    <location>
        <begin position="7"/>
        <end position="23"/>
    </location>
</feature>
<dbReference type="PANTHER" id="PTHR38045">
    <property type="entry name" value="CHROMOSOME 1, WHOLE GENOME SHOTGUN SEQUENCE"/>
    <property type="match status" value="1"/>
</dbReference>
<dbReference type="Gene3D" id="1.50.10.100">
    <property type="entry name" value="Chondroitin AC/alginate lyase"/>
    <property type="match status" value="1"/>
</dbReference>
<evidence type="ECO:0000313" key="3">
    <source>
        <dbReference type="Proteomes" id="UP000054988"/>
    </source>
</evidence>
<sequence>MVPHYSTIDQNTSDSPYQNSSHEPTGFISPETPQKKRTSPWLKWVLPSIIFVLVIIDRSYVDLAWREISNAFSSNFGPETDQWNNGHFLDTAELSAAFRIEYDWLYNALSDDQKGQMRDALIKYGLGPGAMAYTDASVNYAWWRNGVKDN</sequence>
<evidence type="ECO:0000256" key="1">
    <source>
        <dbReference type="SAM" id="MobiDB-lite"/>
    </source>
</evidence>
<feature type="region of interest" description="Disordered" evidence="1">
    <location>
        <begin position="1"/>
        <end position="34"/>
    </location>
</feature>
<name>A0A0W0EX01_MONRR</name>
<dbReference type="EMBL" id="LATX01002469">
    <property type="protein sequence ID" value="KTB28570.1"/>
    <property type="molecule type" value="Genomic_DNA"/>
</dbReference>
<comment type="caution">
    <text evidence="2">The sequence shown here is derived from an EMBL/GenBank/DDBJ whole genome shotgun (WGS) entry which is preliminary data.</text>
</comment>
<reference evidence="2 3" key="1">
    <citation type="submission" date="2015-12" db="EMBL/GenBank/DDBJ databases">
        <title>Draft genome sequence of Moniliophthora roreri, the causal agent of frosty pod rot of cacao.</title>
        <authorList>
            <person name="Aime M.C."/>
            <person name="Diaz-Valderrama J.R."/>
            <person name="Kijpornyongpan T."/>
            <person name="Phillips-Mora W."/>
        </authorList>
    </citation>
    <scope>NUCLEOTIDE SEQUENCE [LARGE SCALE GENOMIC DNA]</scope>
    <source>
        <strain evidence="2 3">MCA 2952</strain>
    </source>
</reference>
<dbReference type="PANTHER" id="PTHR38045:SF1">
    <property type="entry name" value="HEPARINASE II_III-LIKE PROTEIN"/>
    <property type="match status" value="1"/>
</dbReference>
<gene>
    <name evidence="2" type="ORF">WG66_18773</name>
</gene>
<dbReference type="InterPro" id="IPR008929">
    <property type="entry name" value="Chondroitin_lyas"/>
</dbReference>
<dbReference type="Proteomes" id="UP000054988">
    <property type="component" value="Unassembled WGS sequence"/>
</dbReference>
<proteinExistence type="predicted"/>
<protein>
    <submittedName>
        <fullName evidence="2">Uncharacterized protein</fullName>
    </submittedName>
</protein>
<dbReference type="AlphaFoldDB" id="A0A0W0EX01"/>
<accession>A0A0W0EX01</accession>
<evidence type="ECO:0000313" key="2">
    <source>
        <dbReference type="EMBL" id="KTB28570.1"/>
    </source>
</evidence>
<organism evidence="2 3">
    <name type="scientific">Moniliophthora roreri</name>
    <name type="common">Frosty pod rot fungus</name>
    <name type="synonym">Monilia roreri</name>
    <dbReference type="NCBI Taxonomy" id="221103"/>
    <lineage>
        <taxon>Eukaryota</taxon>
        <taxon>Fungi</taxon>
        <taxon>Dikarya</taxon>
        <taxon>Basidiomycota</taxon>
        <taxon>Agaricomycotina</taxon>
        <taxon>Agaricomycetes</taxon>
        <taxon>Agaricomycetidae</taxon>
        <taxon>Agaricales</taxon>
        <taxon>Marasmiineae</taxon>
        <taxon>Marasmiaceae</taxon>
        <taxon>Moniliophthora</taxon>
    </lineage>
</organism>